<sequence length="152" mass="16067">MDKPWASIIGDLQSAGMTYAQIGEAIGAAGSTVGDLASGRSQSPRATTAFALLRLHASRLNETQSGTSDAVRILIDRRMSKRALRARLGLASDKHLATLLKLPAAQVEGWPEEGVLPALPQIQRLLGGEAKPPDPVAPTDFDHDRIVPVDAA</sequence>
<organism evidence="2 3">
    <name type="scientific">Stenotrophomonas pavanii</name>
    <dbReference type="NCBI Taxonomy" id="487698"/>
    <lineage>
        <taxon>Bacteria</taxon>
        <taxon>Pseudomonadati</taxon>
        <taxon>Pseudomonadota</taxon>
        <taxon>Gammaproteobacteria</taxon>
        <taxon>Lysobacterales</taxon>
        <taxon>Lysobacteraceae</taxon>
        <taxon>Stenotrophomonas</taxon>
    </lineage>
</organism>
<accession>A0A246KWV4</accession>
<dbReference type="EMBL" id="NIXP01000090">
    <property type="protein sequence ID" value="OWR32239.1"/>
    <property type="molecule type" value="Genomic_DNA"/>
</dbReference>
<gene>
    <name evidence="2" type="ORF">CEE55_13740</name>
</gene>
<proteinExistence type="predicted"/>
<evidence type="ECO:0000313" key="3">
    <source>
        <dbReference type="Proteomes" id="UP000197904"/>
    </source>
</evidence>
<dbReference type="RefSeq" id="WP_088476176.1">
    <property type="nucleotide sequence ID" value="NZ_NIXP01000090.1"/>
</dbReference>
<protein>
    <submittedName>
        <fullName evidence="2">Uncharacterized protein</fullName>
    </submittedName>
</protein>
<reference evidence="2 3" key="1">
    <citation type="submission" date="2017-06" db="EMBL/GenBank/DDBJ databases">
        <authorList>
            <person name="Kim H.J."/>
            <person name="Triplett B.A."/>
        </authorList>
    </citation>
    <scope>NUCLEOTIDE SEQUENCE [LARGE SCALE GENOMIC DNA]</scope>
    <source>
        <strain evidence="2 3">S18795</strain>
    </source>
</reference>
<evidence type="ECO:0000313" key="2">
    <source>
        <dbReference type="EMBL" id="OWR32239.1"/>
    </source>
</evidence>
<name>A0A246KWV4_9GAMM</name>
<evidence type="ECO:0000256" key="1">
    <source>
        <dbReference type="SAM" id="MobiDB-lite"/>
    </source>
</evidence>
<feature type="compositionally biased region" description="Basic and acidic residues" evidence="1">
    <location>
        <begin position="140"/>
        <end position="152"/>
    </location>
</feature>
<feature type="region of interest" description="Disordered" evidence="1">
    <location>
        <begin position="127"/>
        <end position="152"/>
    </location>
</feature>
<dbReference type="Proteomes" id="UP000197904">
    <property type="component" value="Unassembled WGS sequence"/>
</dbReference>
<comment type="caution">
    <text evidence="2">The sequence shown here is derived from an EMBL/GenBank/DDBJ whole genome shotgun (WGS) entry which is preliminary data.</text>
</comment>
<dbReference type="AlphaFoldDB" id="A0A246KWV4"/>